<dbReference type="InterPro" id="IPR012902">
    <property type="entry name" value="N_methyl_site"/>
</dbReference>
<gene>
    <name evidence="1" type="ORF">ACFYG5_09970</name>
</gene>
<dbReference type="Pfam" id="PF16074">
    <property type="entry name" value="PilW"/>
    <property type="match status" value="1"/>
</dbReference>
<sequence length="461" mass="48075">MSAFRMLPRHSRGFTLIELMVAMVLGLLVAAGIVTVFASTSSSNKAQNQLAQLQEAGRFAVTRMGTDLRMANGQYCTNTGGVAKIGTGGNALDHIRAPKVYAKNLIGAAGAVSGAFGDVTTAWGAGSYPAAPAAPYTMPSFLFMRGYECTLTACTPVDPNTTISTIPAMGTAINNRVKGADVLTVRYVNPAAGWAIVPAGVTGSTLATSSSAATITSITLVQRTGEPPLSNAANGDLFMLADCSNAQIFPATASSVGVITPLANTTDGFGTGAANLPTAQEPESAPKVFDVNRDFQTVTYYLKLVSVNNDGNAPFTGALIRRVNGGTAGRGGSEDELVRGVERLDFRYGVQDNTGKTSFLTAAQVDAAPAASCPPAELNAITATGCLWRSIKSIEVSLLMDGQTPLYTLTGNQLNYRYSADANTGLLPPSGHAIKPSDQGFPDQLLRREFSVLVPVRNYNP</sequence>
<dbReference type="PROSITE" id="PS00409">
    <property type="entry name" value="PROKAR_NTER_METHYL"/>
    <property type="match status" value="1"/>
</dbReference>
<dbReference type="GO" id="GO:0043683">
    <property type="term" value="P:type IV pilus assembly"/>
    <property type="evidence" value="ECO:0007669"/>
    <property type="project" value="InterPro"/>
</dbReference>
<name>A0AB74UR87_9GAMM</name>
<dbReference type="RefSeq" id="WP_395117521.1">
    <property type="nucleotide sequence ID" value="NZ_CP170721.1"/>
</dbReference>
<protein>
    <submittedName>
        <fullName evidence="1">PilW family protein</fullName>
    </submittedName>
</protein>
<accession>A0AB74UR87</accession>
<evidence type="ECO:0000313" key="1">
    <source>
        <dbReference type="EMBL" id="XIA16904.1"/>
    </source>
</evidence>
<organism evidence="1">
    <name type="scientific">Rhodanobacter sp. FW102-FHT14D07</name>
    <dbReference type="NCBI Taxonomy" id="3351462"/>
    <lineage>
        <taxon>Bacteria</taxon>
        <taxon>Pseudomonadati</taxon>
        <taxon>Pseudomonadota</taxon>
        <taxon>Gammaproteobacteria</taxon>
        <taxon>Lysobacterales</taxon>
        <taxon>Rhodanobacteraceae</taxon>
        <taxon>Rhodanobacter</taxon>
    </lineage>
</organism>
<dbReference type="Pfam" id="PF07963">
    <property type="entry name" value="N_methyl"/>
    <property type="match status" value="1"/>
</dbReference>
<dbReference type="InterPro" id="IPR032092">
    <property type="entry name" value="PilW"/>
</dbReference>
<reference evidence="1" key="1">
    <citation type="submission" date="2024-10" db="EMBL/GenBank/DDBJ databases">
        <authorList>
            <person name="Lesea H.P."/>
            <person name="Kuehl J.V."/>
            <person name="Chandonia J.-M."/>
        </authorList>
    </citation>
    <scope>NUCLEOTIDE SEQUENCE</scope>
    <source>
        <strain evidence="1">FW102-FHT14D07</strain>
    </source>
</reference>
<dbReference type="SUPFAM" id="SSF54523">
    <property type="entry name" value="Pili subunits"/>
    <property type="match status" value="1"/>
</dbReference>
<dbReference type="EMBL" id="CP170721">
    <property type="protein sequence ID" value="XIA16904.1"/>
    <property type="molecule type" value="Genomic_DNA"/>
</dbReference>
<dbReference type="InterPro" id="IPR045584">
    <property type="entry name" value="Pilin-like"/>
</dbReference>
<proteinExistence type="predicted"/>
<dbReference type="NCBIfam" id="TIGR02532">
    <property type="entry name" value="IV_pilin_GFxxxE"/>
    <property type="match status" value="1"/>
</dbReference>
<dbReference type="AlphaFoldDB" id="A0AB74UR87"/>